<organism evidence="5 6">
    <name type="scientific">Kosmotoga arenicorallina S304</name>
    <dbReference type="NCBI Taxonomy" id="1453497"/>
    <lineage>
        <taxon>Bacteria</taxon>
        <taxon>Thermotogati</taxon>
        <taxon>Thermotogota</taxon>
        <taxon>Thermotogae</taxon>
        <taxon>Kosmotogales</taxon>
        <taxon>Kosmotogaceae</taxon>
        <taxon>Kosmotoga</taxon>
    </lineage>
</organism>
<feature type="domain" description="Peptidase M24" evidence="3">
    <location>
        <begin position="142"/>
        <end position="344"/>
    </location>
</feature>
<evidence type="ECO:0000313" key="6">
    <source>
        <dbReference type="Proteomes" id="UP000077339"/>
    </source>
</evidence>
<dbReference type="STRING" id="1453497.AT15_02555"/>
<dbReference type="InterPro" id="IPR050659">
    <property type="entry name" value="Peptidase_M24B"/>
</dbReference>
<keyword evidence="1" id="KW-0479">Metal-binding</keyword>
<dbReference type="SUPFAM" id="SSF55920">
    <property type="entry name" value="Creatinase/aminopeptidase"/>
    <property type="match status" value="1"/>
</dbReference>
<feature type="domain" description="Creatinase N-terminal" evidence="4">
    <location>
        <begin position="4"/>
        <end position="134"/>
    </location>
</feature>
<dbReference type="PROSITE" id="PS00491">
    <property type="entry name" value="PROLINE_PEPTIDASE"/>
    <property type="match status" value="1"/>
</dbReference>
<dbReference type="InterPro" id="IPR029149">
    <property type="entry name" value="Creatin/AminoP/Spt16_N"/>
</dbReference>
<dbReference type="InterPro" id="IPR001131">
    <property type="entry name" value="Peptidase_M24B_aminopep-P_CS"/>
</dbReference>
<name>A0A182C7S3_9BACT</name>
<dbReference type="EMBL" id="JFHK01000002">
    <property type="protein sequence ID" value="OAA31726.1"/>
    <property type="molecule type" value="Genomic_DNA"/>
</dbReference>
<dbReference type="Proteomes" id="UP000077339">
    <property type="component" value="Unassembled WGS sequence"/>
</dbReference>
<dbReference type="SUPFAM" id="SSF53092">
    <property type="entry name" value="Creatinase/prolidase N-terminal domain"/>
    <property type="match status" value="1"/>
</dbReference>
<dbReference type="CDD" id="cd01092">
    <property type="entry name" value="APP-like"/>
    <property type="match status" value="1"/>
</dbReference>
<dbReference type="PANTHER" id="PTHR46112">
    <property type="entry name" value="AMINOPEPTIDASE"/>
    <property type="match status" value="1"/>
</dbReference>
<dbReference type="InterPro" id="IPR000587">
    <property type="entry name" value="Creatinase_N"/>
</dbReference>
<dbReference type="PRINTS" id="PR00599">
    <property type="entry name" value="MAPEPTIDASE"/>
</dbReference>
<sequence>MDKLSKLRHELIKRDLDALLIFNREGSNRASCWYISGFSGSFAVLLITNDCEYIVTDSRYFTQASMQTAFKLIPYNGGGLEGLKNILSQLISENAIKRLGFEAERITHFHFKKLLSELSVELVESDEIIKSMRMTKTEGEIEKIKKAIEVAEASLIETLNMVKPGVTEREVAARLEYEMKKRGGNPSFETIVVSGDRSAIVHGTPSEKKISLGEFLLIDFGAIVDGYCSDITRTYAIGEPSDEMVKVYNIVYEAQRKGRETARAGITGAELHNVAKDIIANAGYGEYFGHGLGHGLGMEVHEDPTASPLNIEPLPKNSVVTIEPGIYLPGKFGVRIEDDVFLTEDGCKILTTLDRELKIL</sequence>
<evidence type="ECO:0000259" key="3">
    <source>
        <dbReference type="Pfam" id="PF00557"/>
    </source>
</evidence>
<protein>
    <submittedName>
        <fullName evidence="5">Peptidase M24</fullName>
    </submittedName>
</protein>
<keyword evidence="2" id="KW-0378">Hydrolase</keyword>
<dbReference type="InterPro" id="IPR000994">
    <property type="entry name" value="Pept_M24"/>
</dbReference>
<evidence type="ECO:0000313" key="5">
    <source>
        <dbReference type="EMBL" id="OAA31726.1"/>
    </source>
</evidence>
<comment type="caution">
    <text evidence="5">The sequence shown here is derived from an EMBL/GenBank/DDBJ whole genome shotgun (WGS) entry which is preliminary data.</text>
</comment>
<dbReference type="Pfam" id="PF00557">
    <property type="entry name" value="Peptidase_M24"/>
    <property type="match status" value="1"/>
</dbReference>
<evidence type="ECO:0000256" key="1">
    <source>
        <dbReference type="ARBA" id="ARBA00022723"/>
    </source>
</evidence>
<dbReference type="PANTHER" id="PTHR46112:SF3">
    <property type="entry name" value="AMINOPEPTIDASE YPDF"/>
    <property type="match status" value="1"/>
</dbReference>
<dbReference type="GO" id="GO:0008235">
    <property type="term" value="F:metalloexopeptidase activity"/>
    <property type="evidence" value="ECO:0007669"/>
    <property type="project" value="UniProtKB-ARBA"/>
</dbReference>
<dbReference type="Pfam" id="PF01321">
    <property type="entry name" value="Creatinase_N"/>
    <property type="match status" value="1"/>
</dbReference>
<dbReference type="InterPro" id="IPR036005">
    <property type="entry name" value="Creatinase/aminopeptidase-like"/>
</dbReference>
<accession>A0A182C7S3</accession>
<dbReference type="AlphaFoldDB" id="A0A182C7S3"/>
<dbReference type="Gene3D" id="3.40.350.10">
    <property type="entry name" value="Creatinase/prolidase N-terminal domain"/>
    <property type="match status" value="1"/>
</dbReference>
<proteinExistence type="predicted"/>
<dbReference type="InterPro" id="IPR001714">
    <property type="entry name" value="Pept_M24_MAP"/>
</dbReference>
<dbReference type="RefSeq" id="WP_068345285.1">
    <property type="nucleotide sequence ID" value="NZ_JFHK01000002.1"/>
</dbReference>
<dbReference type="Gene3D" id="3.90.230.10">
    <property type="entry name" value="Creatinase/methionine aminopeptidase superfamily"/>
    <property type="match status" value="1"/>
</dbReference>
<evidence type="ECO:0000259" key="4">
    <source>
        <dbReference type="Pfam" id="PF01321"/>
    </source>
</evidence>
<evidence type="ECO:0000256" key="2">
    <source>
        <dbReference type="ARBA" id="ARBA00022801"/>
    </source>
</evidence>
<keyword evidence="6" id="KW-1185">Reference proteome</keyword>
<dbReference type="GO" id="GO:0046872">
    <property type="term" value="F:metal ion binding"/>
    <property type="evidence" value="ECO:0007669"/>
    <property type="project" value="UniProtKB-KW"/>
</dbReference>
<dbReference type="OrthoDB" id="9806388at2"/>
<reference evidence="5 6" key="1">
    <citation type="submission" date="2014-02" db="EMBL/GenBank/DDBJ databases">
        <title>Kosmotoga genome sequencing.</title>
        <authorList>
            <person name="Pollo S.M."/>
            <person name="Charchuk R."/>
            <person name="Nesbo C.L."/>
        </authorList>
    </citation>
    <scope>NUCLEOTIDE SEQUENCE [LARGE SCALE GENOMIC DNA]</scope>
    <source>
        <strain evidence="5 6">S304</strain>
    </source>
</reference>
<dbReference type="PATRIC" id="fig|1453497.3.peg.507"/>
<gene>
    <name evidence="5" type="ORF">AT15_02555</name>
</gene>
<dbReference type="GO" id="GO:0004177">
    <property type="term" value="F:aminopeptidase activity"/>
    <property type="evidence" value="ECO:0007669"/>
    <property type="project" value="UniProtKB-ARBA"/>
</dbReference>